<dbReference type="InterPro" id="IPR013762">
    <property type="entry name" value="Integrase-like_cat_sf"/>
</dbReference>
<evidence type="ECO:0000256" key="10">
    <source>
        <dbReference type="HAMAP-Rule" id="MF_01808"/>
    </source>
</evidence>
<dbReference type="PANTHER" id="PTHR30349">
    <property type="entry name" value="PHAGE INTEGRASE-RELATED"/>
    <property type="match status" value="1"/>
</dbReference>
<evidence type="ECO:0000259" key="12">
    <source>
        <dbReference type="PROSITE" id="PS51898"/>
    </source>
</evidence>
<comment type="subunit">
    <text evidence="10">Forms a cyclic heterotetrameric complex composed of two molecules of XerC and two molecules of XerD.</text>
</comment>
<evidence type="ECO:0000256" key="7">
    <source>
        <dbReference type="ARBA" id="ARBA00023125"/>
    </source>
</evidence>
<dbReference type="Pfam" id="PF00589">
    <property type="entry name" value="Phage_integrase"/>
    <property type="match status" value="1"/>
</dbReference>
<dbReference type="NCBIfam" id="TIGR02224">
    <property type="entry name" value="recomb_XerC"/>
    <property type="match status" value="1"/>
</dbReference>
<name>A0ABP9QL52_9RHOO</name>
<dbReference type="Pfam" id="PF02899">
    <property type="entry name" value="Phage_int_SAM_1"/>
    <property type="match status" value="1"/>
</dbReference>
<sequence length="294" mass="32793">MSLRPEVEAFLRHIATQRRLSPNTLLGYRRELLVLQEMAGSKALTQLVAADIRRAVARRHAQGLQPRSLARSLSAWRSFYRWLVRQELATANPAQGVRPPRAGRPLPRALSPDQAAALLDGKPQDAFEQRDLAIFELFYSSGLRLAELSGLDVEGSYAVADGEVTVFGKRSKTRRVPVGGKALAALDAWLKLRPQLASPGEVALFVNTRGKRLSPGMIRQRLKRWAIRQGLPVHVHPHMLRHSFASHMLQSSGDLRAVQELLGHASISSTQIYTHLDFQHLAKVYDAAHPRARK</sequence>
<evidence type="ECO:0000313" key="15">
    <source>
        <dbReference type="Proteomes" id="UP001500547"/>
    </source>
</evidence>
<keyword evidence="7 10" id="KW-0238">DNA-binding</keyword>
<feature type="active site" description="O-(3'-phospho-DNA)-tyrosine intermediate" evidence="10">
    <location>
        <position position="273"/>
    </location>
</feature>
<accession>A0ABP9QL52</accession>
<protein>
    <recommendedName>
        <fullName evidence="10 11">Tyrosine recombinase XerC</fullName>
    </recommendedName>
</protein>
<dbReference type="Gene3D" id="1.10.150.130">
    <property type="match status" value="1"/>
</dbReference>
<organism evidence="14 15">
    <name type="scientific">Viridibacterium curvum</name>
    <dbReference type="NCBI Taxonomy" id="1101404"/>
    <lineage>
        <taxon>Bacteria</taxon>
        <taxon>Pseudomonadati</taxon>
        <taxon>Pseudomonadota</taxon>
        <taxon>Betaproteobacteria</taxon>
        <taxon>Rhodocyclales</taxon>
        <taxon>Rhodocyclaceae</taxon>
        <taxon>Viridibacterium</taxon>
    </lineage>
</organism>
<dbReference type="InterPro" id="IPR002104">
    <property type="entry name" value="Integrase_catalytic"/>
</dbReference>
<evidence type="ECO:0000259" key="13">
    <source>
        <dbReference type="PROSITE" id="PS51900"/>
    </source>
</evidence>
<evidence type="ECO:0000256" key="4">
    <source>
        <dbReference type="ARBA" id="ARBA00022618"/>
    </source>
</evidence>
<feature type="active site" evidence="10">
    <location>
        <position position="238"/>
    </location>
</feature>
<dbReference type="SUPFAM" id="SSF56349">
    <property type="entry name" value="DNA breaking-rejoining enzymes"/>
    <property type="match status" value="1"/>
</dbReference>
<dbReference type="PANTHER" id="PTHR30349:SF81">
    <property type="entry name" value="TYROSINE RECOMBINASE XERC"/>
    <property type="match status" value="1"/>
</dbReference>
<feature type="domain" description="Core-binding (CB)" evidence="13">
    <location>
        <begin position="1"/>
        <end position="84"/>
    </location>
</feature>
<dbReference type="Proteomes" id="UP001500547">
    <property type="component" value="Unassembled WGS sequence"/>
</dbReference>
<dbReference type="InterPro" id="IPR011931">
    <property type="entry name" value="Recomb_XerC"/>
</dbReference>
<dbReference type="HAMAP" id="MF_01808">
    <property type="entry name" value="Recomb_XerC_XerD"/>
    <property type="match status" value="1"/>
</dbReference>
<evidence type="ECO:0000256" key="5">
    <source>
        <dbReference type="ARBA" id="ARBA00022829"/>
    </source>
</evidence>
<evidence type="ECO:0000256" key="11">
    <source>
        <dbReference type="NCBIfam" id="TIGR02224"/>
    </source>
</evidence>
<reference evidence="15" key="1">
    <citation type="journal article" date="2019" name="Int. J. Syst. Evol. Microbiol.">
        <title>The Global Catalogue of Microorganisms (GCM) 10K type strain sequencing project: providing services to taxonomists for standard genome sequencing and annotation.</title>
        <authorList>
            <consortium name="The Broad Institute Genomics Platform"/>
            <consortium name="The Broad Institute Genome Sequencing Center for Infectious Disease"/>
            <person name="Wu L."/>
            <person name="Ma J."/>
        </authorList>
    </citation>
    <scope>NUCLEOTIDE SEQUENCE [LARGE SCALE GENOMIC DNA]</scope>
    <source>
        <strain evidence="15">JCM 18715</strain>
    </source>
</reference>
<evidence type="ECO:0000256" key="3">
    <source>
        <dbReference type="ARBA" id="ARBA00022490"/>
    </source>
</evidence>
<dbReference type="InterPro" id="IPR044068">
    <property type="entry name" value="CB"/>
</dbReference>
<feature type="active site" evidence="10">
    <location>
        <position position="241"/>
    </location>
</feature>
<feature type="active site" evidence="10">
    <location>
        <position position="144"/>
    </location>
</feature>
<dbReference type="InterPro" id="IPR010998">
    <property type="entry name" value="Integrase_recombinase_N"/>
</dbReference>
<keyword evidence="8 10" id="KW-0233">DNA recombination</keyword>
<evidence type="ECO:0000313" key="14">
    <source>
        <dbReference type="EMBL" id="GAA5163695.1"/>
    </source>
</evidence>
<keyword evidence="4 10" id="KW-0132">Cell division</keyword>
<evidence type="ECO:0000256" key="9">
    <source>
        <dbReference type="ARBA" id="ARBA00023306"/>
    </source>
</evidence>
<feature type="active site" evidence="10">
    <location>
        <position position="264"/>
    </location>
</feature>
<dbReference type="PROSITE" id="PS51898">
    <property type="entry name" value="TYR_RECOMBINASE"/>
    <property type="match status" value="1"/>
</dbReference>
<feature type="domain" description="Tyr recombinase" evidence="12">
    <location>
        <begin position="105"/>
        <end position="286"/>
    </location>
</feature>
<dbReference type="InterPro" id="IPR004107">
    <property type="entry name" value="Integrase_SAM-like_N"/>
</dbReference>
<gene>
    <name evidence="10 14" type="primary">xerC</name>
    <name evidence="14" type="ORF">GCM10025770_16320</name>
</gene>
<keyword evidence="3 10" id="KW-0963">Cytoplasm</keyword>
<keyword evidence="15" id="KW-1185">Reference proteome</keyword>
<dbReference type="EMBL" id="BAABLD010000008">
    <property type="protein sequence ID" value="GAA5163695.1"/>
    <property type="molecule type" value="Genomic_DNA"/>
</dbReference>
<dbReference type="CDD" id="cd00798">
    <property type="entry name" value="INT_XerDC_C"/>
    <property type="match status" value="1"/>
</dbReference>
<keyword evidence="9 10" id="KW-0131">Cell cycle</keyword>
<dbReference type="RefSeq" id="WP_345532404.1">
    <property type="nucleotide sequence ID" value="NZ_BAABLD010000008.1"/>
</dbReference>
<keyword evidence="5 10" id="KW-0159">Chromosome partition</keyword>
<evidence type="ECO:0000256" key="6">
    <source>
        <dbReference type="ARBA" id="ARBA00022908"/>
    </source>
</evidence>
<dbReference type="PROSITE" id="PS51900">
    <property type="entry name" value="CB"/>
    <property type="match status" value="1"/>
</dbReference>
<proteinExistence type="inferred from homology"/>
<dbReference type="InterPro" id="IPR011010">
    <property type="entry name" value="DNA_brk_join_enz"/>
</dbReference>
<comment type="subcellular location">
    <subcellularLocation>
        <location evidence="1 10">Cytoplasm</location>
    </subcellularLocation>
</comment>
<evidence type="ECO:0000256" key="1">
    <source>
        <dbReference type="ARBA" id="ARBA00004496"/>
    </source>
</evidence>
<feature type="active site" evidence="10">
    <location>
        <position position="169"/>
    </location>
</feature>
<comment type="function">
    <text evidence="10">Site-specific tyrosine recombinase, which acts by catalyzing the cutting and rejoining of the recombining DNA molecules. The XerC-XerD complex is essential to convert dimers of the bacterial chromosome into monomers to permit their segregation at cell division. It also contributes to the segregational stability of plasmids.</text>
</comment>
<dbReference type="Gene3D" id="1.10.443.10">
    <property type="entry name" value="Intergrase catalytic core"/>
    <property type="match status" value="1"/>
</dbReference>
<dbReference type="InterPro" id="IPR023009">
    <property type="entry name" value="Tyrosine_recombinase_XerC/XerD"/>
</dbReference>
<evidence type="ECO:0000256" key="8">
    <source>
        <dbReference type="ARBA" id="ARBA00023172"/>
    </source>
</evidence>
<keyword evidence="6 10" id="KW-0229">DNA integration</keyword>
<dbReference type="InterPro" id="IPR050090">
    <property type="entry name" value="Tyrosine_recombinase_XerCD"/>
</dbReference>
<evidence type="ECO:0000256" key="2">
    <source>
        <dbReference type="ARBA" id="ARBA00006657"/>
    </source>
</evidence>
<comment type="similarity">
    <text evidence="2 10">Belongs to the 'phage' integrase family. XerC subfamily.</text>
</comment>
<comment type="caution">
    <text evidence="14">The sequence shown here is derived from an EMBL/GenBank/DDBJ whole genome shotgun (WGS) entry which is preliminary data.</text>
</comment>